<proteinExistence type="predicted"/>
<dbReference type="Proteomes" id="UP000193963">
    <property type="component" value="Unassembled WGS sequence"/>
</dbReference>
<reference evidence="2 3" key="1">
    <citation type="submission" date="2017-03" db="EMBL/GenBank/DDBJ databases">
        <authorList>
            <person name="Afonso C.L."/>
            <person name="Miller P.J."/>
            <person name="Scott M.A."/>
            <person name="Spackman E."/>
            <person name="Goraichik I."/>
            <person name="Dimitrov K.M."/>
            <person name="Suarez D.L."/>
            <person name="Swayne D.E."/>
        </authorList>
    </citation>
    <scope>NUCLEOTIDE SEQUENCE [LARGE SCALE GENOMIC DNA]</scope>
    <source>
        <strain evidence="2 3">CECT 7751</strain>
    </source>
</reference>
<keyword evidence="1" id="KW-0732">Signal</keyword>
<protein>
    <recommendedName>
        <fullName evidence="4">DUF4398 domain-containing protein</fullName>
    </recommendedName>
</protein>
<accession>A0A1X6Y5V2</accession>
<evidence type="ECO:0000256" key="1">
    <source>
        <dbReference type="SAM" id="SignalP"/>
    </source>
</evidence>
<gene>
    <name evidence="2" type="ORF">PSM7751_00140</name>
</gene>
<dbReference type="RefSeq" id="WP_085886078.1">
    <property type="nucleotide sequence ID" value="NZ_FWFN01000001.1"/>
</dbReference>
<dbReference type="PROSITE" id="PS51257">
    <property type="entry name" value="PROKAR_LIPOPROTEIN"/>
    <property type="match status" value="1"/>
</dbReference>
<organism evidence="2 3">
    <name type="scientific">Pseudooceanicola marinus</name>
    <dbReference type="NCBI Taxonomy" id="396013"/>
    <lineage>
        <taxon>Bacteria</taxon>
        <taxon>Pseudomonadati</taxon>
        <taxon>Pseudomonadota</taxon>
        <taxon>Alphaproteobacteria</taxon>
        <taxon>Rhodobacterales</taxon>
        <taxon>Paracoccaceae</taxon>
        <taxon>Pseudooceanicola</taxon>
    </lineage>
</organism>
<feature type="signal peptide" evidence="1">
    <location>
        <begin position="1"/>
        <end position="26"/>
    </location>
</feature>
<evidence type="ECO:0000313" key="3">
    <source>
        <dbReference type="Proteomes" id="UP000193963"/>
    </source>
</evidence>
<name>A0A1X6Y5V2_9RHOB</name>
<dbReference type="AlphaFoldDB" id="A0A1X6Y5V2"/>
<feature type="chain" id="PRO_5012304480" description="DUF4398 domain-containing protein" evidence="1">
    <location>
        <begin position="27"/>
        <end position="93"/>
    </location>
</feature>
<sequence length="93" mass="9854">MTRRPAALPRCLLTATAAVLLVSATACTRTPDVARQEAAVADQPYPDLMATAELLAQAPEAAEPQSNPEAALAARAALLRRRADALRAREFDT</sequence>
<evidence type="ECO:0000313" key="2">
    <source>
        <dbReference type="EMBL" id="SLN11436.1"/>
    </source>
</evidence>
<dbReference type="EMBL" id="FWFN01000001">
    <property type="protein sequence ID" value="SLN11436.1"/>
    <property type="molecule type" value="Genomic_DNA"/>
</dbReference>
<keyword evidence="3" id="KW-1185">Reference proteome</keyword>
<evidence type="ECO:0008006" key="4">
    <source>
        <dbReference type="Google" id="ProtNLM"/>
    </source>
</evidence>